<keyword evidence="1" id="KW-0732">Signal</keyword>
<sequence length="242" mass="27868">MLHRYLLLLCFALAFTARAENVSFVTENLRPFNYVEDAHLTGISVELLRLVWQEMGEDPQPIKVQTWEKAYYLLQHRPNMALFLTMRSPRREHMFHWACPITTSNIKLIALKSRAIKIDEVGPNSKLLFGAMKAGVGEQLLLYKGVEFEQISLTEDLEKALRMLKRERVDVIASEPEVVEQTAKALGFESELFEPVHQLGKLEGCYAFSQGTNQEYLKRFRAALSKVTAGEQYQSLLKKYHM</sequence>
<dbReference type="Gene3D" id="3.40.190.10">
    <property type="entry name" value="Periplasmic binding protein-like II"/>
    <property type="match status" value="2"/>
</dbReference>
<evidence type="ECO:0000259" key="2">
    <source>
        <dbReference type="Pfam" id="PF00497"/>
    </source>
</evidence>
<evidence type="ECO:0000256" key="1">
    <source>
        <dbReference type="SAM" id="SignalP"/>
    </source>
</evidence>
<organism evidence="3 4">
    <name type="scientific">Agarivorans aestuarii</name>
    <dbReference type="NCBI Taxonomy" id="1563703"/>
    <lineage>
        <taxon>Bacteria</taxon>
        <taxon>Pseudomonadati</taxon>
        <taxon>Pseudomonadota</taxon>
        <taxon>Gammaproteobacteria</taxon>
        <taxon>Alteromonadales</taxon>
        <taxon>Alteromonadaceae</taxon>
        <taxon>Agarivorans</taxon>
    </lineage>
</organism>
<dbReference type="PANTHER" id="PTHR38834:SF3">
    <property type="entry name" value="SOLUTE-BINDING PROTEIN FAMILY 3_N-TERMINAL DOMAIN-CONTAINING PROTEIN"/>
    <property type="match status" value="1"/>
</dbReference>
<proteinExistence type="predicted"/>
<dbReference type="SUPFAM" id="SSF53850">
    <property type="entry name" value="Periplasmic binding protein-like II"/>
    <property type="match status" value="1"/>
</dbReference>
<dbReference type="EMBL" id="JAYDYW010000018">
    <property type="protein sequence ID" value="MEE1676215.1"/>
    <property type="molecule type" value="Genomic_DNA"/>
</dbReference>
<protein>
    <submittedName>
        <fullName evidence="3">ABC transporter substrate-binding protein</fullName>
    </submittedName>
</protein>
<feature type="chain" id="PRO_5046080523" evidence="1">
    <location>
        <begin position="20"/>
        <end position="242"/>
    </location>
</feature>
<feature type="domain" description="Solute-binding protein family 3/N-terminal" evidence="2">
    <location>
        <begin position="26"/>
        <end position="241"/>
    </location>
</feature>
<gene>
    <name evidence="3" type="ORF">SNR37_001542</name>
</gene>
<comment type="caution">
    <text evidence="3">The sequence shown here is derived from an EMBL/GenBank/DDBJ whole genome shotgun (WGS) entry which is preliminary data.</text>
</comment>
<dbReference type="Proteomes" id="UP001310248">
    <property type="component" value="Unassembled WGS sequence"/>
</dbReference>
<evidence type="ECO:0000313" key="4">
    <source>
        <dbReference type="Proteomes" id="UP001310248"/>
    </source>
</evidence>
<keyword evidence="4" id="KW-1185">Reference proteome</keyword>
<name>A0ABU7GAE0_9ALTE</name>
<accession>A0ABU7GAE0</accession>
<dbReference type="PANTHER" id="PTHR38834">
    <property type="entry name" value="PERIPLASMIC SUBSTRATE BINDING PROTEIN FAMILY 3"/>
    <property type="match status" value="1"/>
</dbReference>
<reference evidence="4" key="1">
    <citation type="submission" date="2023-07" db="EMBL/GenBank/DDBJ databases">
        <title>Draft genome sequence of Agarivorans aestuarii strain ZMCS4, a CAZymes producing bacteria isolated from the marine brown algae Clodostephus spongiosus.</title>
        <authorList>
            <person name="Lorente B."/>
            <person name="Cabral C."/>
            <person name="Frias J."/>
            <person name="Faria J."/>
            <person name="Toubarro D."/>
        </authorList>
    </citation>
    <scope>NUCLEOTIDE SEQUENCE [LARGE SCALE GENOMIC DNA]</scope>
    <source>
        <strain evidence="4">ZMCS4</strain>
    </source>
</reference>
<feature type="signal peptide" evidence="1">
    <location>
        <begin position="1"/>
        <end position="19"/>
    </location>
</feature>
<evidence type="ECO:0000313" key="3">
    <source>
        <dbReference type="EMBL" id="MEE1676215.1"/>
    </source>
</evidence>
<dbReference type="InterPro" id="IPR001638">
    <property type="entry name" value="Solute-binding_3/MltF_N"/>
</dbReference>
<dbReference type="Pfam" id="PF00497">
    <property type="entry name" value="SBP_bac_3"/>
    <property type="match status" value="1"/>
</dbReference>
<dbReference type="RefSeq" id="WP_329776917.1">
    <property type="nucleotide sequence ID" value="NZ_JAYDYW010000018.1"/>
</dbReference>